<proteinExistence type="predicted"/>
<comment type="caution">
    <text evidence="1">The sequence shown here is derived from an EMBL/GenBank/DDBJ whole genome shotgun (WGS) entry which is preliminary data.</text>
</comment>
<protein>
    <submittedName>
        <fullName evidence="1">Uncharacterized protein</fullName>
    </submittedName>
</protein>
<keyword evidence="2" id="KW-1185">Reference proteome</keyword>
<sequence length="86" mass="9813">MVLYIGNQSFAGMKEKGYSYQCWDRRVAESNSSYILPGNGRSDLVWIEMSDHRDLIECAPYWEPGTMEVGLEHLIDDTSIYMAAVT</sequence>
<evidence type="ECO:0000313" key="1">
    <source>
        <dbReference type="EMBL" id="KAF7514185.1"/>
    </source>
</evidence>
<organism evidence="1 2">
    <name type="scientific">Endocarpon pusillum</name>
    <dbReference type="NCBI Taxonomy" id="364733"/>
    <lineage>
        <taxon>Eukaryota</taxon>
        <taxon>Fungi</taxon>
        <taxon>Dikarya</taxon>
        <taxon>Ascomycota</taxon>
        <taxon>Pezizomycotina</taxon>
        <taxon>Eurotiomycetes</taxon>
        <taxon>Chaetothyriomycetidae</taxon>
        <taxon>Verrucariales</taxon>
        <taxon>Verrucariaceae</taxon>
        <taxon>Endocarpon</taxon>
    </lineage>
</organism>
<dbReference type="EMBL" id="JAACFV010000002">
    <property type="protein sequence ID" value="KAF7514185.1"/>
    <property type="molecule type" value="Genomic_DNA"/>
</dbReference>
<accession>A0A8H7ARK8</accession>
<reference evidence="1" key="1">
    <citation type="submission" date="2020-02" db="EMBL/GenBank/DDBJ databases">
        <authorList>
            <person name="Palmer J.M."/>
        </authorList>
    </citation>
    <scope>NUCLEOTIDE SEQUENCE</scope>
    <source>
        <strain evidence="1">EPUS1.4</strain>
        <tissue evidence="1">Thallus</tissue>
    </source>
</reference>
<name>A0A8H7ARK8_9EURO</name>
<dbReference type="Proteomes" id="UP000606974">
    <property type="component" value="Unassembled WGS sequence"/>
</dbReference>
<dbReference type="AlphaFoldDB" id="A0A8H7ARK8"/>
<evidence type="ECO:0000313" key="2">
    <source>
        <dbReference type="Proteomes" id="UP000606974"/>
    </source>
</evidence>
<gene>
    <name evidence="1" type="ORF">GJ744_004510</name>
</gene>